<gene>
    <name evidence="4" type="ORF">FCM35_KLT06131</name>
</gene>
<dbReference type="AlphaFoldDB" id="A0A833VN57"/>
<dbReference type="InterPro" id="IPR001943">
    <property type="entry name" value="UVR_dom"/>
</dbReference>
<protein>
    <submittedName>
        <fullName evidence="4">Protein ApaG</fullName>
    </submittedName>
</protein>
<dbReference type="PANTHER" id="PTHR47191">
    <property type="entry name" value="OS05G0170800 PROTEIN"/>
    <property type="match status" value="1"/>
</dbReference>
<dbReference type="InterPro" id="IPR050718">
    <property type="entry name" value="ApaG-like"/>
</dbReference>
<keyword evidence="5" id="KW-1185">Reference proteome</keyword>
<dbReference type="Pfam" id="PF02151">
    <property type="entry name" value="UVR"/>
    <property type="match status" value="1"/>
</dbReference>
<dbReference type="PROSITE" id="PS50151">
    <property type="entry name" value="UVR"/>
    <property type="match status" value="1"/>
</dbReference>
<dbReference type="PANTHER" id="PTHR47191:SF2">
    <property type="entry name" value="OS05G0170800 PROTEIN"/>
    <property type="match status" value="1"/>
</dbReference>
<dbReference type="NCBIfam" id="NF003967">
    <property type="entry name" value="PRK05461.1"/>
    <property type="match status" value="1"/>
</dbReference>
<dbReference type="InterPro" id="IPR007474">
    <property type="entry name" value="ApaG_domain"/>
</dbReference>
<evidence type="ECO:0000313" key="4">
    <source>
        <dbReference type="EMBL" id="KAF3329053.1"/>
    </source>
</evidence>
<dbReference type="OrthoDB" id="2305498at2759"/>
<sequence>MGFYPPPPHSYCRSSFWYWNCNWDWSGNGKLSIRSPVLVYLSTTSTKRRLNSINASSSSSSESEKERERQRVSRSAAYSLLKQQLSVATKFEDYKEAARLRDSLRRFEEEEPVLRLRNLLRKAVQEERFQEAAKYRDQLKELAPHALLKCSSDATTLGIRVQVRSVYMESRSRPMEGQFFYAYRIRISNNSGRAVQLLRRHWIVTDGWGRAEHVWGTGVVGQQPVISPGAAFEYSSACPLGTPNGRMEGDFEMKPLLLPDSPSSDDHFFSSTSGGVQNTSTSTSTFNVAIAPFSLSVLGDDDCSSSSAFLY</sequence>
<name>A0A833VN57_9POAL</name>
<feature type="domain" description="ApaG" evidence="3">
    <location>
        <begin position="153"/>
        <end position="302"/>
    </location>
</feature>
<evidence type="ECO:0000259" key="2">
    <source>
        <dbReference type="PROSITE" id="PS50151"/>
    </source>
</evidence>
<accession>A0A833VN57</accession>
<evidence type="ECO:0000259" key="3">
    <source>
        <dbReference type="PROSITE" id="PS51087"/>
    </source>
</evidence>
<dbReference type="PROSITE" id="PS51087">
    <property type="entry name" value="APAG"/>
    <property type="match status" value="1"/>
</dbReference>
<comment type="caution">
    <text evidence="4">The sequence shown here is derived from an EMBL/GenBank/DDBJ whole genome shotgun (WGS) entry which is preliminary data.</text>
</comment>
<feature type="domain" description="UVR" evidence="2">
    <location>
        <begin position="110"/>
        <end position="145"/>
    </location>
</feature>
<dbReference type="EMBL" id="SWLB01000015">
    <property type="protein sequence ID" value="KAF3329053.1"/>
    <property type="molecule type" value="Genomic_DNA"/>
</dbReference>
<reference evidence="4" key="1">
    <citation type="submission" date="2020-01" db="EMBL/GenBank/DDBJ databases">
        <title>Genome sequence of Kobresia littledalei, the first chromosome-level genome in the family Cyperaceae.</title>
        <authorList>
            <person name="Qu G."/>
        </authorList>
    </citation>
    <scope>NUCLEOTIDE SEQUENCE</scope>
    <source>
        <strain evidence="4">C.B.Clarke</strain>
        <tissue evidence="4">Leaf</tissue>
    </source>
</reference>
<evidence type="ECO:0000256" key="1">
    <source>
        <dbReference type="SAM" id="MobiDB-lite"/>
    </source>
</evidence>
<dbReference type="Pfam" id="PF04379">
    <property type="entry name" value="DUF525"/>
    <property type="match status" value="1"/>
</dbReference>
<feature type="region of interest" description="Disordered" evidence="1">
    <location>
        <begin position="51"/>
        <end position="70"/>
    </location>
</feature>
<evidence type="ECO:0000313" key="5">
    <source>
        <dbReference type="Proteomes" id="UP000623129"/>
    </source>
</evidence>
<dbReference type="Proteomes" id="UP000623129">
    <property type="component" value="Unassembled WGS sequence"/>
</dbReference>
<dbReference type="SUPFAM" id="SSF110069">
    <property type="entry name" value="ApaG-like"/>
    <property type="match status" value="1"/>
</dbReference>
<dbReference type="Gene3D" id="2.60.40.1470">
    <property type="entry name" value="ApaG domain"/>
    <property type="match status" value="1"/>
</dbReference>
<organism evidence="4 5">
    <name type="scientific">Carex littledalei</name>
    <dbReference type="NCBI Taxonomy" id="544730"/>
    <lineage>
        <taxon>Eukaryota</taxon>
        <taxon>Viridiplantae</taxon>
        <taxon>Streptophyta</taxon>
        <taxon>Embryophyta</taxon>
        <taxon>Tracheophyta</taxon>
        <taxon>Spermatophyta</taxon>
        <taxon>Magnoliopsida</taxon>
        <taxon>Liliopsida</taxon>
        <taxon>Poales</taxon>
        <taxon>Cyperaceae</taxon>
        <taxon>Cyperoideae</taxon>
        <taxon>Cariceae</taxon>
        <taxon>Carex</taxon>
        <taxon>Carex subgen. Euthyceras</taxon>
    </lineage>
</organism>
<proteinExistence type="predicted"/>
<dbReference type="InterPro" id="IPR036767">
    <property type="entry name" value="ApaG_sf"/>
</dbReference>